<sequence length="225" mass="25306">MDNGTRGELLGCLAEAIESVTNVHPTRVAVDGPPAAGKTMLADELAVVLRAQGREVIRAQIEDFLTPRSQRYRRGKHSAEGCYHDSFDFDALHRALLDPLGPGGNRAFRQAVYDKATDTALSEPVTTAAADAVLLFDGVFLMRPELIDRWDLRIFVSAAFEQTLDRARTRDLAVYGSVTEVERRFHSRYRPSQQFYFDTVRPTDHADIIVHNDEPQQPAWEARPR</sequence>
<dbReference type="GO" id="GO:0016301">
    <property type="term" value="F:kinase activity"/>
    <property type="evidence" value="ECO:0007669"/>
    <property type="project" value="UniProtKB-KW"/>
</dbReference>
<protein>
    <submittedName>
        <fullName evidence="1">Uridylate kinase</fullName>
    </submittedName>
</protein>
<reference evidence="1 2" key="1">
    <citation type="submission" date="2020-02" db="EMBL/GenBank/DDBJ databases">
        <title>Whole-genome analyses of novel actinobacteria.</title>
        <authorList>
            <person name="Sahin N."/>
            <person name="Tatar D."/>
        </authorList>
    </citation>
    <scope>NUCLEOTIDE SEQUENCE [LARGE SCALE GENOMIC DNA]</scope>
    <source>
        <strain evidence="1 2">SB3404</strain>
    </source>
</reference>
<accession>A0A6G4WYR5</accession>
<evidence type="ECO:0000313" key="1">
    <source>
        <dbReference type="EMBL" id="NGO70002.1"/>
    </source>
</evidence>
<keyword evidence="1" id="KW-0808">Transferase</keyword>
<keyword evidence="2" id="KW-1185">Reference proteome</keyword>
<evidence type="ECO:0000313" key="2">
    <source>
        <dbReference type="Proteomes" id="UP000477722"/>
    </source>
</evidence>
<name>A0A6G4WYR5_9ACTN</name>
<keyword evidence="1" id="KW-0418">Kinase</keyword>
<organism evidence="1 2">
    <name type="scientific">Streptomyces boncukensis</name>
    <dbReference type="NCBI Taxonomy" id="2711219"/>
    <lineage>
        <taxon>Bacteria</taxon>
        <taxon>Bacillati</taxon>
        <taxon>Actinomycetota</taxon>
        <taxon>Actinomycetes</taxon>
        <taxon>Kitasatosporales</taxon>
        <taxon>Streptomycetaceae</taxon>
        <taxon>Streptomyces</taxon>
    </lineage>
</organism>
<proteinExistence type="predicted"/>
<dbReference type="EMBL" id="JAAKZZ010000159">
    <property type="protein sequence ID" value="NGO70002.1"/>
    <property type="molecule type" value="Genomic_DNA"/>
</dbReference>
<dbReference type="Pfam" id="PF13189">
    <property type="entry name" value="Cytidylate_kin2"/>
    <property type="match status" value="1"/>
</dbReference>
<gene>
    <name evidence="1" type="ORF">G5C65_16890</name>
</gene>
<dbReference type="Gene3D" id="3.40.50.300">
    <property type="entry name" value="P-loop containing nucleotide triphosphate hydrolases"/>
    <property type="match status" value="1"/>
</dbReference>
<dbReference type="InterPro" id="IPR027417">
    <property type="entry name" value="P-loop_NTPase"/>
</dbReference>
<dbReference type="AlphaFoldDB" id="A0A6G4WYR5"/>
<dbReference type="Proteomes" id="UP000477722">
    <property type="component" value="Unassembled WGS sequence"/>
</dbReference>
<comment type="caution">
    <text evidence="1">The sequence shown here is derived from an EMBL/GenBank/DDBJ whole genome shotgun (WGS) entry which is preliminary data.</text>
</comment>
<dbReference type="SUPFAM" id="SSF52540">
    <property type="entry name" value="P-loop containing nucleoside triphosphate hydrolases"/>
    <property type="match status" value="1"/>
</dbReference>
<dbReference type="PANTHER" id="PTHR10285">
    <property type="entry name" value="URIDINE KINASE"/>
    <property type="match status" value="1"/>
</dbReference>